<reference evidence="1" key="1">
    <citation type="journal article" date="2015" name="Nature">
        <title>Complex archaea that bridge the gap between prokaryotes and eukaryotes.</title>
        <authorList>
            <person name="Spang A."/>
            <person name="Saw J.H."/>
            <person name="Jorgensen S.L."/>
            <person name="Zaremba-Niedzwiedzka K."/>
            <person name="Martijn J."/>
            <person name="Lind A.E."/>
            <person name="van Eijk R."/>
            <person name="Schleper C."/>
            <person name="Guy L."/>
            <person name="Ettema T.J."/>
        </authorList>
    </citation>
    <scope>NUCLEOTIDE SEQUENCE</scope>
</reference>
<gene>
    <name evidence="1" type="ORF">LCGC14_1337420</name>
</gene>
<comment type="caution">
    <text evidence="1">The sequence shown here is derived from an EMBL/GenBank/DDBJ whole genome shotgun (WGS) entry which is preliminary data.</text>
</comment>
<dbReference type="AlphaFoldDB" id="A0A0F9NH00"/>
<organism evidence="1">
    <name type="scientific">marine sediment metagenome</name>
    <dbReference type="NCBI Taxonomy" id="412755"/>
    <lineage>
        <taxon>unclassified sequences</taxon>
        <taxon>metagenomes</taxon>
        <taxon>ecological metagenomes</taxon>
    </lineage>
</organism>
<accession>A0A0F9NH00</accession>
<name>A0A0F9NH00_9ZZZZ</name>
<proteinExistence type="predicted"/>
<protein>
    <submittedName>
        <fullName evidence="1">Uncharacterized protein</fullName>
    </submittedName>
</protein>
<sequence length="125" mass="14009">MTSIVGDMGPCIDEISSKYIVTRTTAATTFTKGRPDAGTTTTLEIRGVFQPMNGRERLLLPENIRDSEVAKFYVSDSNLLQTVDIVGKVKADRIAINSFNYVVQTELEWRTLGGYRKYVLVKLNE</sequence>
<dbReference type="EMBL" id="LAZR01008142">
    <property type="protein sequence ID" value="KKM80687.1"/>
    <property type="molecule type" value="Genomic_DNA"/>
</dbReference>
<evidence type="ECO:0000313" key="1">
    <source>
        <dbReference type="EMBL" id="KKM80687.1"/>
    </source>
</evidence>